<feature type="region of interest" description="Disordered" evidence="1">
    <location>
        <begin position="1"/>
        <end position="92"/>
    </location>
</feature>
<sequence>MRRAAVAAAPYNVNGLRPGSIPPHGREHPSHGRPHPSYGRGHLPGHRDGGVLLVRTPGAAARGPTRDDTDGPLPRVRPEGRWRSPRGGTRTR</sequence>
<organism evidence="2 3">
    <name type="scientific">Streptomyces enissocaesilis</name>
    <dbReference type="NCBI Taxonomy" id="332589"/>
    <lineage>
        <taxon>Bacteria</taxon>
        <taxon>Bacillati</taxon>
        <taxon>Actinomycetota</taxon>
        <taxon>Actinomycetes</taxon>
        <taxon>Kitasatosporales</taxon>
        <taxon>Streptomycetaceae</taxon>
        <taxon>Streptomyces</taxon>
        <taxon>Streptomyces rochei group</taxon>
    </lineage>
</organism>
<protein>
    <submittedName>
        <fullName evidence="2">Uncharacterized protein</fullName>
    </submittedName>
</protein>
<dbReference type="Proteomes" id="UP001500403">
    <property type="component" value="Unassembled WGS sequence"/>
</dbReference>
<dbReference type="EMBL" id="BAAAUD010000041">
    <property type="protein sequence ID" value="GAA2951948.1"/>
    <property type="molecule type" value="Genomic_DNA"/>
</dbReference>
<gene>
    <name evidence="2" type="ORF">GCM10010446_41420</name>
</gene>
<accession>A0ABP6JWC0</accession>
<reference evidence="3" key="1">
    <citation type="journal article" date="2019" name="Int. J. Syst. Evol. Microbiol.">
        <title>The Global Catalogue of Microorganisms (GCM) 10K type strain sequencing project: providing services to taxonomists for standard genome sequencing and annotation.</title>
        <authorList>
            <consortium name="The Broad Institute Genomics Platform"/>
            <consortium name="The Broad Institute Genome Sequencing Center for Infectious Disease"/>
            <person name="Wu L."/>
            <person name="Ma J."/>
        </authorList>
    </citation>
    <scope>NUCLEOTIDE SEQUENCE [LARGE SCALE GENOMIC DNA]</scope>
    <source>
        <strain evidence="3">JCM 9088</strain>
    </source>
</reference>
<evidence type="ECO:0000256" key="1">
    <source>
        <dbReference type="SAM" id="MobiDB-lite"/>
    </source>
</evidence>
<evidence type="ECO:0000313" key="3">
    <source>
        <dbReference type="Proteomes" id="UP001500403"/>
    </source>
</evidence>
<comment type="caution">
    <text evidence="2">The sequence shown here is derived from an EMBL/GenBank/DDBJ whole genome shotgun (WGS) entry which is preliminary data.</text>
</comment>
<proteinExistence type="predicted"/>
<name>A0ABP6JWC0_9ACTN</name>
<keyword evidence="3" id="KW-1185">Reference proteome</keyword>
<evidence type="ECO:0000313" key="2">
    <source>
        <dbReference type="EMBL" id="GAA2951948.1"/>
    </source>
</evidence>